<protein>
    <submittedName>
        <fullName evidence="3">Y-box binding protein 2</fullName>
    </submittedName>
</protein>
<dbReference type="Ensembl" id="ENSLAFT00000027614.1">
    <property type="protein sequence ID" value="ENSLAFP00000023896.1"/>
    <property type="gene ID" value="ENSLAFG00000014006.3"/>
</dbReference>
<feature type="compositionally biased region" description="Basic residues" evidence="1">
    <location>
        <begin position="279"/>
        <end position="290"/>
    </location>
</feature>
<feature type="region of interest" description="Disordered" evidence="1">
    <location>
        <begin position="1"/>
        <end position="34"/>
    </location>
</feature>
<feature type="compositionally biased region" description="Polar residues" evidence="1">
    <location>
        <begin position="301"/>
        <end position="317"/>
    </location>
</feature>
<evidence type="ECO:0000313" key="3">
    <source>
        <dbReference type="Ensembl" id="ENSLAFP00000023896.1"/>
    </source>
</evidence>
<evidence type="ECO:0000256" key="1">
    <source>
        <dbReference type="SAM" id="MobiDB-lite"/>
    </source>
</evidence>
<proteinExistence type="predicted"/>
<reference evidence="3 4" key="1">
    <citation type="submission" date="2009-06" db="EMBL/GenBank/DDBJ databases">
        <title>The Genome Sequence of Loxodonta africana (African elephant).</title>
        <authorList>
            <person name="Di Palma F."/>
            <person name="Heiman D."/>
            <person name="Young S."/>
            <person name="Johnson J."/>
            <person name="Lander E.S."/>
            <person name="Lindblad-Toh K."/>
        </authorList>
    </citation>
    <scope>NUCLEOTIDE SEQUENCE [LARGE SCALE GENOMIC DNA]</scope>
    <source>
        <strain evidence="3 4">Isolate ISIS603380</strain>
    </source>
</reference>
<dbReference type="GO" id="GO:0003676">
    <property type="term" value="F:nucleic acid binding"/>
    <property type="evidence" value="ECO:0007669"/>
    <property type="project" value="InterPro"/>
</dbReference>
<keyword evidence="4" id="KW-1185">Reference proteome</keyword>
<feature type="compositionally biased region" description="Low complexity" evidence="1">
    <location>
        <begin position="11"/>
        <end position="22"/>
    </location>
</feature>
<feature type="compositionally biased region" description="Low complexity" evidence="1">
    <location>
        <begin position="291"/>
        <end position="300"/>
    </location>
</feature>
<organism evidence="3 4">
    <name type="scientific">Loxodonta africana</name>
    <name type="common">African elephant</name>
    <dbReference type="NCBI Taxonomy" id="9785"/>
    <lineage>
        <taxon>Eukaryota</taxon>
        <taxon>Metazoa</taxon>
        <taxon>Chordata</taxon>
        <taxon>Craniata</taxon>
        <taxon>Vertebrata</taxon>
        <taxon>Euteleostomi</taxon>
        <taxon>Mammalia</taxon>
        <taxon>Eutheria</taxon>
        <taxon>Afrotheria</taxon>
        <taxon>Proboscidea</taxon>
        <taxon>Elephantidae</taxon>
        <taxon>Loxodonta</taxon>
    </lineage>
</organism>
<sequence length="317" mass="34853">VPVPAGEPQKGAASGPAAGTPSAPGPRTPGGLGVEVKAQGLATPPGRETWFRLTSLGTRTHWVRLKLFYSNRNDTKEDVFVHQTAIKRNNPRKFLRSVGDGETVEFDVVEGEKGAEAANVTGPGGVPVKGSRYAPNRRRFRRFIPRPRPAAPPPMVAEAPSGGTEPGSEGERAEDSGQRPRRRRPPPFFYRRRFVRGPRPPNQQQPIEGTDGVEPKETAPLEGDQQQGDERVPPPRFRPRYRRPFRPRPPQQPTTEGGDGETKPSQGPADGSRPEPQRPRNRPYFQRRRQQPPGRQPTAPETSASINSGDPPTTILE</sequence>
<dbReference type="Gene3D" id="2.40.50.140">
    <property type="entry name" value="Nucleic acid-binding proteins"/>
    <property type="match status" value="1"/>
</dbReference>
<dbReference type="InterPro" id="IPR012340">
    <property type="entry name" value="NA-bd_OB-fold"/>
</dbReference>
<evidence type="ECO:0000313" key="4">
    <source>
        <dbReference type="Proteomes" id="UP000007646"/>
    </source>
</evidence>
<reference evidence="3" key="2">
    <citation type="submission" date="2025-08" db="UniProtKB">
        <authorList>
            <consortium name="Ensembl"/>
        </authorList>
    </citation>
    <scope>IDENTIFICATION</scope>
    <source>
        <strain evidence="3">Isolate ISIS603380</strain>
    </source>
</reference>
<feature type="compositionally biased region" description="Basic residues" evidence="1">
    <location>
        <begin position="135"/>
        <end position="145"/>
    </location>
</feature>
<dbReference type="SUPFAM" id="SSF50249">
    <property type="entry name" value="Nucleic acid-binding proteins"/>
    <property type="match status" value="1"/>
</dbReference>
<dbReference type="SMART" id="SM00357">
    <property type="entry name" value="CSP"/>
    <property type="match status" value="1"/>
</dbReference>
<feature type="compositionally biased region" description="Pro residues" evidence="1">
    <location>
        <begin position="146"/>
        <end position="155"/>
    </location>
</feature>
<accession>G3U7T8</accession>
<feature type="compositionally biased region" description="Low complexity" evidence="1">
    <location>
        <begin position="156"/>
        <end position="167"/>
    </location>
</feature>
<dbReference type="Pfam" id="PF00313">
    <property type="entry name" value="CSD"/>
    <property type="match status" value="1"/>
</dbReference>
<dbReference type="PROSITE" id="PS51857">
    <property type="entry name" value="CSD_2"/>
    <property type="match status" value="1"/>
</dbReference>
<feature type="compositionally biased region" description="Basic residues" evidence="1">
    <location>
        <begin position="179"/>
        <end position="196"/>
    </location>
</feature>
<dbReference type="InterPro" id="IPR011129">
    <property type="entry name" value="CSD"/>
</dbReference>
<dbReference type="AlphaFoldDB" id="G3U7T8"/>
<gene>
    <name evidence="3" type="primary">YBX2</name>
</gene>
<feature type="domain" description="CSD" evidence="2">
    <location>
        <begin position="43"/>
        <end position="122"/>
    </location>
</feature>
<dbReference type="PRINTS" id="PR00050">
    <property type="entry name" value="COLDSHOCK"/>
</dbReference>
<dbReference type="GeneTree" id="ENSGT00940000159816"/>
<dbReference type="InterPro" id="IPR050181">
    <property type="entry name" value="Cold_shock_domain"/>
</dbReference>
<dbReference type="InterPro" id="IPR002059">
    <property type="entry name" value="CSP_DNA-bd"/>
</dbReference>
<feature type="region of interest" description="Disordered" evidence="1">
    <location>
        <begin position="117"/>
        <end position="317"/>
    </location>
</feature>
<feature type="compositionally biased region" description="Basic and acidic residues" evidence="1">
    <location>
        <begin position="169"/>
        <end position="178"/>
    </location>
</feature>
<name>G3U7T8_LOXAF</name>
<dbReference type="Proteomes" id="UP000007646">
    <property type="component" value="Unassembled WGS sequence"/>
</dbReference>
<feature type="compositionally biased region" description="Basic residues" evidence="1">
    <location>
        <begin position="237"/>
        <end position="246"/>
    </location>
</feature>
<evidence type="ECO:0000259" key="2">
    <source>
        <dbReference type="PROSITE" id="PS51857"/>
    </source>
</evidence>
<reference evidence="3" key="3">
    <citation type="submission" date="2025-09" db="UniProtKB">
        <authorList>
            <consortium name="Ensembl"/>
        </authorList>
    </citation>
    <scope>IDENTIFICATION</scope>
    <source>
        <strain evidence="3">Isolate ISIS603380</strain>
    </source>
</reference>
<dbReference type="PANTHER" id="PTHR11544">
    <property type="entry name" value="COLD SHOCK DOMAIN CONTAINING PROTEINS"/>
    <property type="match status" value="1"/>
</dbReference>